<dbReference type="PANTHER" id="PTHR39218:SF1">
    <property type="entry name" value="OXIDOREDUCTASE 14 KDA SUBUNIT, PUTATIVE (AFU_ORTHOLOGUE AFUA_1G12110)-RELATED"/>
    <property type="match status" value="1"/>
</dbReference>
<evidence type="ECO:0008006" key="5">
    <source>
        <dbReference type="Google" id="ProtNLM"/>
    </source>
</evidence>
<sequence>MAIGRKTLHPHRNCPFPQTRRDHFSLLTLHELTSPAFFSLSGIAVRLWQLGIEMRPIFQRESLWVYPLFATVGGSFGYWLEGVESRQLKMLSDRKSMLLEKRRRRAAREAQEPVGLSKVEEGGLLASTS</sequence>
<protein>
    <recommendedName>
        <fullName evidence="5">NADH-ubiquinone oxidoreductase 14 kDa subunit</fullName>
    </recommendedName>
</protein>
<evidence type="ECO:0000313" key="4">
    <source>
        <dbReference type="Proteomes" id="UP000224634"/>
    </source>
</evidence>
<gene>
    <name evidence="3" type="ORF">AJ80_07180</name>
</gene>
<organism evidence="3 4">
    <name type="scientific">Polytolypa hystricis (strain UAMH7299)</name>
    <dbReference type="NCBI Taxonomy" id="1447883"/>
    <lineage>
        <taxon>Eukaryota</taxon>
        <taxon>Fungi</taxon>
        <taxon>Dikarya</taxon>
        <taxon>Ascomycota</taxon>
        <taxon>Pezizomycotina</taxon>
        <taxon>Eurotiomycetes</taxon>
        <taxon>Eurotiomycetidae</taxon>
        <taxon>Onygenales</taxon>
        <taxon>Onygenales incertae sedis</taxon>
        <taxon>Polytolypa</taxon>
    </lineage>
</organism>
<dbReference type="AlphaFoldDB" id="A0A2B7XR92"/>
<keyword evidence="4" id="KW-1185">Reference proteome</keyword>
<evidence type="ECO:0000256" key="2">
    <source>
        <dbReference type="SAM" id="Phobius"/>
    </source>
</evidence>
<feature type="region of interest" description="Disordered" evidence="1">
    <location>
        <begin position="104"/>
        <end position="129"/>
    </location>
</feature>
<evidence type="ECO:0000313" key="3">
    <source>
        <dbReference type="EMBL" id="PGH11281.1"/>
    </source>
</evidence>
<feature type="transmembrane region" description="Helical" evidence="2">
    <location>
        <begin position="63"/>
        <end position="80"/>
    </location>
</feature>
<dbReference type="PANTHER" id="PTHR39218">
    <property type="entry name" value="OXIDOREDUCTASE 14 KDA SUBUNIT, PUTATIVE (AFU_ORTHOLOGUE AFUA_1G12110)-RELATED"/>
    <property type="match status" value="1"/>
</dbReference>
<keyword evidence="2" id="KW-1133">Transmembrane helix</keyword>
<comment type="caution">
    <text evidence="3">The sequence shown here is derived from an EMBL/GenBank/DDBJ whole genome shotgun (WGS) entry which is preliminary data.</text>
</comment>
<accession>A0A2B7XR92</accession>
<dbReference type="EMBL" id="PDNA01000134">
    <property type="protein sequence ID" value="PGH11281.1"/>
    <property type="molecule type" value="Genomic_DNA"/>
</dbReference>
<name>A0A2B7XR92_POLH7</name>
<reference evidence="3 4" key="1">
    <citation type="submission" date="2017-10" db="EMBL/GenBank/DDBJ databases">
        <title>Comparative genomics in systemic dimorphic fungi from Ajellomycetaceae.</title>
        <authorList>
            <person name="Munoz J.F."/>
            <person name="Mcewen J.G."/>
            <person name="Clay O.K."/>
            <person name="Cuomo C.A."/>
        </authorList>
    </citation>
    <scope>NUCLEOTIDE SEQUENCE [LARGE SCALE GENOMIC DNA]</scope>
    <source>
        <strain evidence="3 4">UAMH7299</strain>
    </source>
</reference>
<dbReference type="Proteomes" id="UP000224634">
    <property type="component" value="Unassembled WGS sequence"/>
</dbReference>
<dbReference type="OrthoDB" id="2141050at2759"/>
<proteinExistence type="predicted"/>
<keyword evidence="2" id="KW-0472">Membrane</keyword>
<evidence type="ECO:0000256" key="1">
    <source>
        <dbReference type="SAM" id="MobiDB-lite"/>
    </source>
</evidence>
<dbReference type="STRING" id="1447883.A0A2B7XR92"/>
<feature type="transmembrane region" description="Helical" evidence="2">
    <location>
        <begin position="32"/>
        <end position="51"/>
    </location>
</feature>
<keyword evidence="2" id="KW-0812">Transmembrane</keyword>